<dbReference type="EMBL" id="CABVMM010000010">
    <property type="protein sequence ID" value="VVV01412.1"/>
    <property type="molecule type" value="Genomic_DNA"/>
</dbReference>
<comment type="caution">
    <text evidence="1">The sequence shown here is derived from an EMBL/GenBank/DDBJ whole genome shotgun (WGS) entry which is preliminary data.</text>
</comment>
<protein>
    <submittedName>
        <fullName evidence="1">Pectinesterase A</fullName>
        <ecNumber evidence="1">3.1.1.11</ecNumber>
    </submittedName>
</protein>
<organism evidence="1 2">
    <name type="scientific">Mesonia oceanica</name>
    <dbReference type="NCBI Taxonomy" id="2687242"/>
    <lineage>
        <taxon>Bacteria</taxon>
        <taxon>Pseudomonadati</taxon>
        <taxon>Bacteroidota</taxon>
        <taxon>Flavobacteriia</taxon>
        <taxon>Flavobacteriales</taxon>
        <taxon>Flavobacteriaceae</taxon>
        <taxon>Mesonia</taxon>
    </lineage>
</organism>
<sequence>MLKTKKNISLLLFLILNVLWSYSQTLSFPGAEGFGRYTTGGRGGIIYTVTNLNDDGEGSLRKGIVKHEKRTIVFAVSGTINLKSSLDINQGNLTIAGQTAPGGGITLKGYPLKVKADNVIIRYLRCRMGDINEVEDDAFGGRDQKDIILDHCSISWATDENASFYWNKNFTMQWCIISEALNRSVHHKGAHGYGGIWGGENASFHHNLFVSNNSRNPRFGGSKTVPNPPSEFVDFRNNVIFNWGDNSIYGGEKGNYNMVNNYFKAGPATTSSKLDRIVSPSTPYGKFYINGNYVEGFPEISKDNWNGGVQCENPLETKHDKEFPINNNVKTETAQEAYKSVLQKVGLNKVRDKVDKRIIYEVRSGETTFGDGIIDSQEDVGGWPKLRKGRSLKDTDEDGMPDEWEEEKGLSPSKNDANDFDLDKNYTNIEVYFNQLVASEETSVAKSYDFVVAQDGSGDFTKISELINNLPNFRDQETKVFIEKGIYKEKLVLPSSKTNITFVGEDKDSTIITYDDYARELNGFGEEIGTTGSTSFFIFGNHFKAENLTFENSAAPIAQAVAVRVDGDQVIFKNCNFLGNQDTLYLHGKKSRQYYKDCYIEGTVDFIFGWSAALFENCQIHSKSPGYVTAASTEKDADYGIVFKNCEFTADTEKNSVYLGRPWRDYAQTVLINCHLGDHIKPEGWHNWNKPQAEKTSFYAEYNSTGEGADGKRVKWTKKLNKKQLEKYNLYNIIGI</sequence>
<dbReference type="EC" id="3.1.1.11" evidence="1"/>
<reference evidence="1" key="1">
    <citation type="submission" date="2019-09" db="EMBL/GenBank/DDBJ databases">
        <authorList>
            <person name="Rodrigo-Torres L."/>
            <person name="Arahal R. D."/>
            <person name="Lucena T."/>
        </authorList>
    </citation>
    <scope>NUCLEOTIDE SEQUENCE</scope>
    <source>
        <strain evidence="1">ISS653</strain>
    </source>
</reference>
<accession>A0AC61YA73</accession>
<evidence type="ECO:0000313" key="1">
    <source>
        <dbReference type="EMBL" id="VVV01412.1"/>
    </source>
</evidence>
<name>A0AC61YA73_9FLAO</name>
<keyword evidence="2" id="KW-1185">Reference proteome</keyword>
<evidence type="ECO:0000313" key="2">
    <source>
        <dbReference type="Proteomes" id="UP000356253"/>
    </source>
</evidence>
<gene>
    <name evidence="1" type="primary">pemA_2</name>
    <name evidence="1" type="ORF">FVB9532_02704</name>
</gene>
<proteinExistence type="predicted"/>
<keyword evidence="1" id="KW-0378">Hydrolase</keyword>
<dbReference type="Proteomes" id="UP000356253">
    <property type="component" value="Unassembled WGS sequence"/>
</dbReference>